<proteinExistence type="predicted"/>
<accession>A0A3A4KDS7</accession>
<organism evidence="2 3">
    <name type="scientific">Nocardia panacis</name>
    <dbReference type="NCBI Taxonomy" id="2340916"/>
    <lineage>
        <taxon>Bacteria</taxon>
        <taxon>Bacillati</taxon>
        <taxon>Actinomycetota</taxon>
        <taxon>Actinomycetes</taxon>
        <taxon>Mycobacteriales</taxon>
        <taxon>Nocardiaceae</taxon>
        <taxon>Nocardia</taxon>
    </lineage>
</organism>
<protein>
    <submittedName>
        <fullName evidence="2">Uncharacterized protein</fullName>
    </submittedName>
</protein>
<dbReference type="EMBL" id="QZFU01000002">
    <property type="protein sequence ID" value="RJO80358.1"/>
    <property type="molecule type" value="Genomic_DNA"/>
</dbReference>
<feature type="transmembrane region" description="Helical" evidence="1">
    <location>
        <begin position="42"/>
        <end position="58"/>
    </location>
</feature>
<dbReference type="Proteomes" id="UP000266677">
    <property type="component" value="Unassembled WGS sequence"/>
</dbReference>
<keyword evidence="1" id="KW-1133">Transmembrane helix</keyword>
<reference evidence="2 3" key="1">
    <citation type="submission" date="2018-09" db="EMBL/GenBank/DDBJ databases">
        <title>YIM PH21274 draft genome.</title>
        <authorList>
            <person name="Miao C."/>
        </authorList>
    </citation>
    <scope>NUCLEOTIDE SEQUENCE [LARGE SCALE GENOMIC DNA]</scope>
    <source>
        <strain evidence="2 3">YIM PH 21724</strain>
    </source>
</reference>
<name>A0A3A4KDS7_9NOCA</name>
<keyword evidence="3" id="KW-1185">Reference proteome</keyword>
<dbReference type="RefSeq" id="WP_120036663.1">
    <property type="nucleotide sequence ID" value="NZ_QZFU01000002.1"/>
</dbReference>
<keyword evidence="1" id="KW-0472">Membrane</keyword>
<gene>
    <name evidence="2" type="ORF">D5S18_00060</name>
</gene>
<feature type="transmembrane region" description="Helical" evidence="1">
    <location>
        <begin position="65"/>
        <end position="86"/>
    </location>
</feature>
<keyword evidence="1" id="KW-0812">Transmembrane</keyword>
<evidence type="ECO:0000313" key="3">
    <source>
        <dbReference type="Proteomes" id="UP000266677"/>
    </source>
</evidence>
<dbReference type="OrthoDB" id="4561477at2"/>
<evidence type="ECO:0000313" key="2">
    <source>
        <dbReference type="EMBL" id="RJO80358.1"/>
    </source>
</evidence>
<comment type="caution">
    <text evidence="2">The sequence shown here is derived from an EMBL/GenBank/DDBJ whole genome shotgun (WGS) entry which is preliminary data.</text>
</comment>
<evidence type="ECO:0000256" key="1">
    <source>
        <dbReference type="SAM" id="Phobius"/>
    </source>
</evidence>
<sequence length="88" mass="9134">MRALRALSGVVAAGTVVLAAVVTGSAVIGARDGFPGPGTTAVLWHLIVGAIVIAAQIYSDRRRGFAAFSGSMVVLLAAGILLWTQWWR</sequence>
<dbReference type="AlphaFoldDB" id="A0A3A4KDS7"/>